<accession>A0A559JIH8</accession>
<organism evidence="2 3">
    <name type="scientific">Cohnella terricola</name>
    <dbReference type="NCBI Taxonomy" id="1289167"/>
    <lineage>
        <taxon>Bacteria</taxon>
        <taxon>Bacillati</taxon>
        <taxon>Bacillota</taxon>
        <taxon>Bacilli</taxon>
        <taxon>Bacillales</taxon>
        <taxon>Paenibacillaceae</taxon>
        <taxon>Cohnella</taxon>
    </lineage>
</organism>
<gene>
    <name evidence="2" type="ORF">FPZ45_12015</name>
</gene>
<name>A0A559JIH8_9BACL</name>
<evidence type="ECO:0000259" key="1">
    <source>
        <dbReference type="Pfam" id="PF26353"/>
    </source>
</evidence>
<dbReference type="InterPro" id="IPR058780">
    <property type="entry name" value="YhfM-like_dom"/>
</dbReference>
<dbReference type="OrthoDB" id="1912370at2"/>
<comment type="caution">
    <text evidence="2">The sequence shown here is derived from an EMBL/GenBank/DDBJ whole genome shotgun (WGS) entry which is preliminary data.</text>
</comment>
<dbReference type="EMBL" id="VNJJ01000006">
    <property type="protein sequence ID" value="TVX99678.1"/>
    <property type="molecule type" value="Genomic_DNA"/>
</dbReference>
<dbReference type="Proteomes" id="UP000316330">
    <property type="component" value="Unassembled WGS sequence"/>
</dbReference>
<protein>
    <submittedName>
        <fullName evidence="2">DUF4362 domain-containing protein</fullName>
    </submittedName>
</protein>
<keyword evidence="3" id="KW-1185">Reference proteome</keyword>
<feature type="domain" description="YhfM-like" evidence="1">
    <location>
        <begin position="103"/>
        <end position="184"/>
    </location>
</feature>
<evidence type="ECO:0000313" key="2">
    <source>
        <dbReference type="EMBL" id="TVX99678.1"/>
    </source>
</evidence>
<reference evidence="2 3" key="1">
    <citation type="submission" date="2019-07" db="EMBL/GenBank/DDBJ databases">
        <authorList>
            <person name="Kim J."/>
        </authorList>
    </citation>
    <scope>NUCLEOTIDE SEQUENCE [LARGE SCALE GENOMIC DNA]</scope>
    <source>
        <strain evidence="2 3">G13</strain>
    </source>
</reference>
<sequence>MFISFSKQSERIVRQMDRRCVRLMKTIGLLAFAVMFVLAGCAPAESGTGPKVSTQSNEDPSLVRKKAFALVDWKRLDLQEVKVSRSQRFGSVYPAVLGTFVSEEDLALFEEAFRSAEKIEGVLDVAMPEYDLTFSSKDGETGFHLWLGQSPGRKGLYTYVEDTGTGYTISEEYADRLRQLIRSIRYGPEQAISNGDIVNLHGELSNLQKWTQFVDQVRQGNRGEAHLTTYTIEGDPIFQDLLFDGEVIQFAFDNTMDGFGTPTRSNAFCKNLEEDDQVFTLSKCDREGPAFYFSARPQ</sequence>
<dbReference type="Pfam" id="PF14275">
    <property type="entry name" value="DUF4362"/>
    <property type="match status" value="1"/>
</dbReference>
<evidence type="ECO:0000313" key="3">
    <source>
        <dbReference type="Proteomes" id="UP000316330"/>
    </source>
</evidence>
<dbReference type="InterPro" id="IPR025372">
    <property type="entry name" value="DUF4362"/>
</dbReference>
<dbReference type="AlphaFoldDB" id="A0A559JIH8"/>
<proteinExistence type="predicted"/>
<dbReference type="Pfam" id="PF26353">
    <property type="entry name" value="YhfM"/>
    <property type="match status" value="1"/>
</dbReference>